<dbReference type="AlphaFoldDB" id="A0A9J5WSK9"/>
<evidence type="ECO:0000313" key="2">
    <source>
        <dbReference type="Proteomes" id="UP000824120"/>
    </source>
</evidence>
<name>A0A9J5WSK9_SOLCO</name>
<dbReference type="Proteomes" id="UP000824120">
    <property type="component" value="Chromosome 11"/>
</dbReference>
<sequence>ILFNDVKLGVHSILFTIEFHRLLKVKFAQPEESGKIHHCYNDSCTNGERKKERM</sequence>
<dbReference type="EMBL" id="JACXVP010000011">
    <property type="protein sequence ID" value="KAG5578277.1"/>
    <property type="molecule type" value="Genomic_DNA"/>
</dbReference>
<feature type="non-terminal residue" evidence="1">
    <location>
        <position position="1"/>
    </location>
</feature>
<comment type="caution">
    <text evidence="1">The sequence shown here is derived from an EMBL/GenBank/DDBJ whole genome shotgun (WGS) entry which is preliminary data.</text>
</comment>
<accession>A0A9J5WSK9</accession>
<protein>
    <submittedName>
        <fullName evidence="1">Uncharacterized protein</fullName>
    </submittedName>
</protein>
<keyword evidence="2" id="KW-1185">Reference proteome</keyword>
<proteinExistence type="predicted"/>
<feature type="non-terminal residue" evidence="1">
    <location>
        <position position="54"/>
    </location>
</feature>
<organism evidence="1 2">
    <name type="scientific">Solanum commersonii</name>
    <name type="common">Commerson's wild potato</name>
    <name type="synonym">Commerson's nightshade</name>
    <dbReference type="NCBI Taxonomy" id="4109"/>
    <lineage>
        <taxon>Eukaryota</taxon>
        <taxon>Viridiplantae</taxon>
        <taxon>Streptophyta</taxon>
        <taxon>Embryophyta</taxon>
        <taxon>Tracheophyta</taxon>
        <taxon>Spermatophyta</taxon>
        <taxon>Magnoliopsida</taxon>
        <taxon>eudicotyledons</taxon>
        <taxon>Gunneridae</taxon>
        <taxon>Pentapetalae</taxon>
        <taxon>asterids</taxon>
        <taxon>lamiids</taxon>
        <taxon>Solanales</taxon>
        <taxon>Solanaceae</taxon>
        <taxon>Solanoideae</taxon>
        <taxon>Solaneae</taxon>
        <taxon>Solanum</taxon>
    </lineage>
</organism>
<reference evidence="1 2" key="1">
    <citation type="submission" date="2020-09" db="EMBL/GenBank/DDBJ databases">
        <title>De no assembly of potato wild relative species, Solanum commersonii.</title>
        <authorList>
            <person name="Cho K."/>
        </authorList>
    </citation>
    <scope>NUCLEOTIDE SEQUENCE [LARGE SCALE GENOMIC DNA]</scope>
    <source>
        <strain evidence="1">LZ3.2</strain>
        <tissue evidence="1">Leaf</tissue>
    </source>
</reference>
<evidence type="ECO:0000313" key="1">
    <source>
        <dbReference type="EMBL" id="KAG5578277.1"/>
    </source>
</evidence>
<gene>
    <name evidence="1" type="ORF">H5410_058411</name>
</gene>